<proteinExistence type="predicted"/>
<organism evidence="2 3">
    <name type="scientific">Starmerella bacillaris</name>
    <name type="common">Yeast</name>
    <name type="synonym">Candida zemplinina</name>
    <dbReference type="NCBI Taxonomy" id="1247836"/>
    <lineage>
        <taxon>Eukaryota</taxon>
        <taxon>Fungi</taxon>
        <taxon>Dikarya</taxon>
        <taxon>Ascomycota</taxon>
        <taxon>Saccharomycotina</taxon>
        <taxon>Dipodascomycetes</taxon>
        <taxon>Dipodascales</taxon>
        <taxon>Trichomonascaceae</taxon>
        <taxon>Starmerella</taxon>
    </lineage>
</organism>
<evidence type="ECO:0000313" key="2">
    <source>
        <dbReference type="EMBL" id="GMM49547.1"/>
    </source>
</evidence>
<feature type="compositionally biased region" description="Basic and acidic residues" evidence="1">
    <location>
        <begin position="371"/>
        <end position="399"/>
    </location>
</feature>
<keyword evidence="3" id="KW-1185">Reference proteome</keyword>
<sequence>MGYHNGENKPTDRKSLPLNVGLSTEPGNNDIDAVSDWTDDTEDEEAAMDSDLSIESVSTTPNSTKRGKVSKKVKAVSKRDTLESSRKTRLQLDRVHELLNKKMNNAERSVSSIFEDMNHSIQKLQEQFESISRGAKDNTLNVTNEIKGIHQAFTSIQNDLKKLSDIKIDCKDMHTDITHLQKDIDGSIQKHTEDIINKNSDQIESVHSSVTQALKGHEIGLTKMEAALKLYMDESIRKYTDHSMRAFIKTSLREETKHIETKVNQMFIDHSLHGFIENSLKNQTGFIEYKMNQMPTTYSMREFIENSLEDQKTMLQPNVDQKTCDTNADILKSLNTVEESTSSILLDINEVKHNVKTLKLASVNTNTGPKLESKFAPDSIKEDKQSQNDQLKNDHYKEESHDHPKKAWIFKDKILVSNFVGFCDKIEGRDRYNSPNLYSVVKCLPSIKRSSMFWFNKVLKTLLEVYDLETVIQYKMCELELKLPPSTFLQFQLAGTIIAEKIGKPILDEFPYFDGSLGTREQDFITVVRLFKQYYQKRSINFRLSNVVSMPVRGESETFEDFFPKCLTYVESTKLNPAHDAEFFTELYITVCKGHRANYPDVHSQLFRLGRRNMPDSVETPIQVYDWIVNRVTSVLATRESPTGKKNGDNKSQSAKTGKNKKAKNF</sequence>
<protein>
    <submittedName>
        <fullName evidence="2">Uncharacterized protein</fullName>
    </submittedName>
</protein>
<feature type="region of interest" description="Disordered" evidence="1">
    <location>
        <begin position="369"/>
        <end position="399"/>
    </location>
</feature>
<feature type="region of interest" description="Disordered" evidence="1">
    <location>
        <begin position="639"/>
        <end position="666"/>
    </location>
</feature>
<dbReference type="Proteomes" id="UP001362899">
    <property type="component" value="Unassembled WGS sequence"/>
</dbReference>
<feature type="compositionally biased region" description="Acidic residues" evidence="1">
    <location>
        <begin position="37"/>
        <end position="48"/>
    </location>
</feature>
<feature type="compositionally biased region" description="Polar residues" evidence="1">
    <location>
        <begin position="53"/>
        <end position="62"/>
    </location>
</feature>
<evidence type="ECO:0000256" key="1">
    <source>
        <dbReference type="SAM" id="MobiDB-lite"/>
    </source>
</evidence>
<feature type="region of interest" description="Disordered" evidence="1">
    <location>
        <begin position="1"/>
        <end position="66"/>
    </location>
</feature>
<dbReference type="AlphaFoldDB" id="A0AAV5RE87"/>
<comment type="caution">
    <text evidence="2">The sequence shown here is derived from an EMBL/GenBank/DDBJ whole genome shotgun (WGS) entry which is preliminary data.</text>
</comment>
<evidence type="ECO:0000313" key="3">
    <source>
        <dbReference type="Proteomes" id="UP001362899"/>
    </source>
</evidence>
<reference evidence="2 3" key="1">
    <citation type="journal article" date="2023" name="Elife">
        <title>Identification of key yeast species and microbe-microbe interactions impacting larval growth of Drosophila in the wild.</title>
        <authorList>
            <person name="Mure A."/>
            <person name="Sugiura Y."/>
            <person name="Maeda R."/>
            <person name="Honda K."/>
            <person name="Sakurai N."/>
            <person name="Takahashi Y."/>
            <person name="Watada M."/>
            <person name="Katoh T."/>
            <person name="Gotoh A."/>
            <person name="Gotoh Y."/>
            <person name="Taniguchi I."/>
            <person name="Nakamura K."/>
            <person name="Hayashi T."/>
            <person name="Katayama T."/>
            <person name="Uemura T."/>
            <person name="Hattori Y."/>
        </authorList>
    </citation>
    <scope>NUCLEOTIDE SEQUENCE [LARGE SCALE GENOMIC DNA]</scope>
    <source>
        <strain evidence="2 3">SB-73</strain>
    </source>
</reference>
<gene>
    <name evidence="2" type="ORF">DASB73_005050</name>
</gene>
<feature type="compositionally biased region" description="Basic and acidic residues" evidence="1">
    <location>
        <begin position="1"/>
        <end position="15"/>
    </location>
</feature>
<name>A0AAV5RE87_STABA</name>
<accession>A0AAV5RE87</accession>
<dbReference type="EMBL" id="BTGC01000003">
    <property type="protein sequence ID" value="GMM49547.1"/>
    <property type="molecule type" value="Genomic_DNA"/>
</dbReference>